<dbReference type="OrthoDB" id="8564061at2"/>
<evidence type="ECO:0000256" key="1">
    <source>
        <dbReference type="SAM" id="SignalP"/>
    </source>
</evidence>
<comment type="caution">
    <text evidence="3">The sequence shown here is derived from an EMBL/GenBank/DDBJ whole genome shotgun (WGS) entry which is preliminary data.</text>
</comment>
<dbReference type="PROSITE" id="PS50914">
    <property type="entry name" value="BON"/>
    <property type="match status" value="1"/>
</dbReference>
<keyword evidence="4" id="KW-1185">Reference proteome</keyword>
<dbReference type="AlphaFoldDB" id="F5R864"/>
<evidence type="ECO:0000313" key="4">
    <source>
        <dbReference type="Proteomes" id="UP000005019"/>
    </source>
</evidence>
<proteinExistence type="predicted"/>
<dbReference type="STRING" id="1000565.METUNv1_00500"/>
<dbReference type="PANTHER" id="PTHR34606">
    <property type="entry name" value="BON DOMAIN-CONTAINING PROTEIN"/>
    <property type="match status" value="1"/>
</dbReference>
<gene>
    <name evidence="3" type="ORF">METUNv1_00500</name>
</gene>
<dbReference type="EMBL" id="AFHG01000029">
    <property type="protein sequence ID" value="EGK73322.1"/>
    <property type="molecule type" value="Genomic_DNA"/>
</dbReference>
<dbReference type="InterPro" id="IPR051686">
    <property type="entry name" value="Lipoprotein_DolP"/>
</dbReference>
<evidence type="ECO:0000313" key="3">
    <source>
        <dbReference type="EMBL" id="EGK73322.1"/>
    </source>
</evidence>
<sequence length="161" mass="16409">MRHTPLPRPFILASAAALGLLLAACNDTPPPQDATLGQKLDSAIARTERKADELGARAENALDSAQVRAESATADAKAAVESAAGKMADRIDDATITAHVSARLAGDPELSALKIEVSTHDGKVTLSGPAPSEAARARAAELAVSVKGVTGIDNQLQVKAG</sequence>
<name>F5R864_METUF</name>
<reference evidence="3 4" key="1">
    <citation type="journal article" date="2011" name="J. Bacteriol.">
        <title>Genome sequence of Methyloversatilis universalis FAM5T, a methylotrophic representative of the order Rhodocyclales.</title>
        <authorList>
            <person name="Kittichotirat W."/>
            <person name="Good N.M."/>
            <person name="Hall R."/>
            <person name="Bringel F."/>
            <person name="Lajus A."/>
            <person name="Medigue C."/>
            <person name="Smalley N.E."/>
            <person name="Beck D."/>
            <person name="Bumgarner R."/>
            <person name="Vuilleumier S."/>
            <person name="Kalyuzhnaya M.G."/>
        </authorList>
    </citation>
    <scope>NUCLEOTIDE SEQUENCE [LARGE SCALE GENOMIC DNA]</scope>
    <source>
        <strain evidence="4">ATCC BAA-1314 / JCM 13912 / FAM5</strain>
    </source>
</reference>
<feature type="domain" description="BON" evidence="2">
    <location>
        <begin position="92"/>
        <end position="160"/>
    </location>
</feature>
<evidence type="ECO:0000259" key="2">
    <source>
        <dbReference type="PROSITE" id="PS50914"/>
    </source>
</evidence>
<keyword evidence="1" id="KW-0732">Signal</keyword>
<dbReference type="Pfam" id="PF04972">
    <property type="entry name" value="BON"/>
    <property type="match status" value="1"/>
</dbReference>
<accession>F5R864</accession>
<dbReference type="SMART" id="SM00749">
    <property type="entry name" value="BON"/>
    <property type="match status" value="1"/>
</dbReference>
<dbReference type="PANTHER" id="PTHR34606:SF15">
    <property type="entry name" value="BON DOMAIN-CONTAINING PROTEIN"/>
    <property type="match status" value="1"/>
</dbReference>
<feature type="signal peptide" evidence="1">
    <location>
        <begin position="1"/>
        <end position="23"/>
    </location>
</feature>
<dbReference type="eggNOG" id="COG2823">
    <property type="taxonomic scope" value="Bacteria"/>
</dbReference>
<protein>
    <submittedName>
        <fullName evidence="3">Transport-associated protein</fullName>
    </submittedName>
</protein>
<dbReference type="RefSeq" id="WP_008058488.1">
    <property type="nucleotide sequence ID" value="NZ_AFHG01000029.1"/>
</dbReference>
<feature type="chain" id="PRO_5003325714" evidence="1">
    <location>
        <begin position="24"/>
        <end position="161"/>
    </location>
</feature>
<dbReference type="PROSITE" id="PS51257">
    <property type="entry name" value="PROKAR_LIPOPROTEIN"/>
    <property type="match status" value="1"/>
</dbReference>
<dbReference type="Gene3D" id="3.30.1340.30">
    <property type="match status" value="1"/>
</dbReference>
<dbReference type="Proteomes" id="UP000005019">
    <property type="component" value="Unassembled WGS sequence"/>
</dbReference>
<organism evidence="3 4">
    <name type="scientific">Methyloversatilis universalis (strain ATCC BAA-1314 / DSM 25237 / JCM 13912 / CCUG 52030 / FAM5)</name>
    <dbReference type="NCBI Taxonomy" id="1000565"/>
    <lineage>
        <taxon>Bacteria</taxon>
        <taxon>Pseudomonadati</taxon>
        <taxon>Pseudomonadota</taxon>
        <taxon>Betaproteobacteria</taxon>
        <taxon>Nitrosomonadales</taxon>
        <taxon>Sterolibacteriaceae</taxon>
        <taxon>Methyloversatilis</taxon>
    </lineage>
</organism>
<dbReference type="InterPro" id="IPR007055">
    <property type="entry name" value="BON_dom"/>
</dbReference>
<dbReference type="InterPro" id="IPR014004">
    <property type="entry name" value="Transpt-assoc_nodulatn_dom_bac"/>
</dbReference>